<dbReference type="Pfam" id="PF13398">
    <property type="entry name" value="Peptidase_M50B"/>
    <property type="match status" value="2"/>
</dbReference>
<comment type="caution">
    <text evidence="2">The sequence shown here is derived from an EMBL/GenBank/DDBJ whole genome shotgun (WGS) entry which is preliminary data.</text>
</comment>
<feature type="transmembrane region" description="Helical" evidence="1">
    <location>
        <begin position="68"/>
        <end position="90"/>
    </location>
</feature>
<keyword evidence="1" id="KW-0472">Membrane</keyword>
<feature type="transmembrane region" description="Helical" evidence="1">
    <location>
        <begin position="159"/>
        <end position="176"/>
    </location>
</feature>
<keyword evidence="1" id="KW-0812">Transmembrane</keyword>
<feature type="transmembrane region" description="Helical" evidence="1">
    <location>
        <begin position="127"/>
        <end position="152"/>
    </location>
</feature>
<dbReference type="AlphaFoldDB" id="A0A4Q1BQU7"/>
<keyword evidence="3" id="KW-1185">Reference proteome</keyword>
<name>A0A4Q1BQU7_TREME</name>
<dbReference type="PANTHER" id="PTHR33979">
    <property type="entry name" value="OS02G0221600 PROTEIN"/>
    <property type="match status" value="1"/>
</dbReference>
<feature type="transmembrane region" description="Helical" evidence="1">
    <location>
        <begin position="35"/>
        <end position="56"/>
    </location>
</feature>
<keyword evidence="1" id="KW-1133">Transmembrane helix</keyword>
<dbReference type="OrthoDB" id="40823at2759"/>
<organism evidence="2 3">
    <name type="scientific">Tremella mesenterica</name>
    <name type="common">Jelly fungus</name>
    <dbReference type="NCBI Taxonomy" id="5217"/>
    <lineage>
        <taxon>Eukaryota</taxon>
        <taxon>Fungi</taxon>
        <taxon>Dikarya</taxon>
        <taxon>Basidiomycota</taxon>
        <taxon>Agaricomycotina</taxon>
        <taxon>Tremellomycetes</taxon>
        <taxon>Tremellales</taxon>
        <taxon>Tremellaceae</taxon>
        <taxon>Tremella</taxon>
    </lineage>
</organism>
<protein>
    <recommendedName>
        <fullName evidence="4">Peptidase M50B-like-domain-containing protein</fullName>
    </recommendedName>
</protein>
<feature type="transmembrane region" description="Helical" evidence="1">
    <location>
        <begin position="182"/>
        <end position="200"/>
    </location>
</feature>
<accession>A0A4Q1BQU7</accession>
<evidence type="ECO:0000313" key="3">
    <source>
        <dbReference type="Proteomes" id="UP000289152"/>
    </source>
</evidence>
<proteinExistence type="predicted"/>
<evidence type="ECO:0000256" key="1">
    <source>
        <dbReference type="SAM" id="Phobius"/>
    </source>
</evidence>
<sequence>MSPLLPLPELNQTFSDIPSSLHWLLSRQNTTPNHFQTSTVIVASVYFIIVLIAWNLPILRDVIAGLKLFTVAIHELCHLTIGLLCGGQVWSICIDPNDGGATTISGLMRTTPRVPNNPYALPTMAQLYWSASAVATLSAGYVGSSIVGWLFIVSGLDIVASKIAALVIHIGMLVPILRADSWVAFGSIIICEAVLIGLWFGDHGSALRYYVLFLGVMNLFYSVWDYIDEALYDKRNSSDCSQFSHLLGWPRAGWAIFWFIYEALVFTSAMFAGIIVFRRSDEDMYAEASHFLPT</sequence>
<dbReference type="EMBL" id="SDIL01000020">
    <property type="protein sequence ID" value="RXK40319.1"/>
    <property type="molecule type" value="Genomic_DNA"/>
</dbReference>
<gene>
    <name evidence="2" type="ORF">M231_02433</name>
</gene>
<dbReference type="VEuPathDB" id="FungiDB:TREMEDRAFT_33284"/>
<dbReference type="InterPro" id="IPR049500">
    <property type="entry name" value="Peptidase_M50B-like"/>
</dbReference>
<dbReference type="PANTHER" id="PTHR33979:SF2">
    <property type="entry name" value="PEPTIDASE M50B-LIKE-DOMAIN-CONTAINING PROTEIN"/>
    <property type="match status" value="1"/>
</dbReference>
<evidence type="ECO:0000313" key="2">
    <source>
        <dbReference type="EMBL" id="RXK40319.1"/>
    </source>
</evidence>
<dbReference type="Proteomes" id="UP000289152">
    <property type="component" value="Unassembled WGS sequence"/>
</dbReference>
<feature type="transmembrane region" description="Helical" evidence="1">
    <location>
        <begin position="207"/>
        <end position="224"/>
    </location>
</feature>
<evidence type="ECO:0008006" key="4">
    <source>
        <dbReference type="Google" id="ProtNLM"/>
    </source>
</evidence>
<reference evidence="2 3" key="1">
    <citation type="submission" date="2016-06" db="EMBL/GenBank/DDBJ databases">
        <title>Evolution of pathogenesis and genome organization in the Tremellales.</title>
        <authorList>
            <person name="Cuomo C."/>
            <person name="Litvintseva A."/>
            <person name="Heitman J."/>
            <person name="Chen Y."/>
            <person name="Sun S."/>
            <person name="Springer D."/>
            <person name="Dromer F."/>
            <person name="Young S."/>
            <person name="Zeng Q."/>
            <person name="Chapman S."/>
            <person name="Gujja S."/>
            <person name="Saif S."/>
            <person name="Birren B."/>
        </authorList>
    </citation>
    <scope>NUCLEOTIDE SEQUENCE [LARGE SCALE GENOMIC DNA]</scope>
    <source>
        <strain evidence="2 3">ATCC 28783</strain>
    </source>
</reference>
<feature type="transmembrane region" description="Helical" evidence="1">
    <location>
        <begin position="255"/>
        <end position="277"/>
    </location>
</feature>
<dbReference type="InParanoid" id="A0A4Q1BQU7"/>